<reference evidence="2" key="1">
    <citation type="journal article" date="2019" name="Int. J. Syst. Evol. Microbiol.">
        <title>The Global Catalogue of Microorganisms (GCM) 10K type strain sequencing project: providing services to taxonomists for standard genome sequencing and annotation.</title>
        <authorList>
            <consortium name="The Broad Institute Genomics Platform"/>
            <consortium name="The Broad Institute Genome Sequencing Center for Infectious Disease"/>
            <person name="Wu L."/>
            <person name="Ma J."/>
        </authorList>
    </citation>
    <scope>NUCLEOTIDE SEQUENCE [LARGE SCALE GENOMIC DNA]</scope>
    <source>
        <strain evidence="2">CCUG 61889</strain>
    </source>
</reference>
<dbReference type="SUPFAM" id="SSF53474">
    <property type="entry name" value="alpha/beta-Hydrolases"/>
    <property type="match status" value="1"/>
</dbReference>
<accession>A0ABV8AZX1</accession>
<gene>
    <name evidence="1" type="ORF">ACFOU2_08405</name>
</gene>
<sequence>MKQVAVAIIHGMGIQKEDYAEDMEVLLQQAFLEKAKPFVSGPFSPIVIESVYWAEIFGDREEELFQSLVINNHLRYKGLRRFVIQYLADVIAYQPVETAKHNYHRVHQKLADVLRVLAGKAGHHAPLCVISHSLGSVIASNYFYDLQINQGNAQLPVSELSPLEKGDSLALFYTLGTTLPLWSLRYDNFDRPIQIPSHKLHQYYPNLEGEWINFYDKDDILSYPLKQVSPEYNRAVNEDREINAGDIWKSWNPLSHSAYLTDKDVIEPIVNGLFTVWAHINNIELHE</sequence>
<dbReference type="EMBL" id="JBHRZT010000032">
    <property type="protein sequence ID" value="MFC3883526.1"/>
    <property type="molecule type" value="Genomic_DNA"/>
</dbReference>
<protein>
    <submittedName>
        <fullName evidence="1">Chemotaxis protein</fullName>
    </submittedName>
</protein>
<dbReference type="RefSeq" id="WP_377914082.1">
    <property type="nucleotide sequence ID" value="NZ_JBHRZT010000032.1"/>
</dbReference>
<organism evidence="1 2">
    <name type="scientific">Bacillus songklensis</name>
    <dbReference type="NCBI Taxonomy" id="1069116"/>
    <lineage>
        <taxon>Bacteria</taxon>
        <taxon>Bacillati</taxon>
        <taxon>Bacillota</taxon>
        <taxon>Bacilli</taxon>
        <taxon>Bacillales</taxon>
        <taxon>Bacillaceae</taxon>
        <taxon>Bacillus</taxon>
    </lineage>
</organism>
<dbReference type="Proteomes" id="UP001595752">
    <property type="component" value="Unassembled WGS sequence"/>
</dbReference>
<evidence type="ECO:0000313" key="1">
    <source>
        <dbReference type="EMBL" id="MFC3883526.1"/>
    </source>
</evidence>
<evidence type="ECO:0000313" key="2">
    <source>
        <dbReference type="Proteomes" id="UP001595752"/>
    </source>
</evidence>
<comment type="caution">
    <text evidence="1">The sequence shown here is derived from an EMBL/GenBank/DDBJ whole genome shotgun (WGS) entry which is preliminary data.</text>
</comment>
<dbReference type="InterPro" id="IPR029058">
    <property type="entry name" value="AB_hydrolase_fold"/>
</dbReference>
<name>A0ABV8AZX1_9BACI</name>
<proteinExistence type="predicted"/>
<keyword evidence="2" id="KW-1185">Reference proteome</keyword>